<keyword evidence="7" id="KW-0175">Coiled coil</keyword>
<dbReference type="InterPro" id="IPR027815">
    <property type="entry name" value="CSC1/OSCA1-like_cyt"/>
</dbReference>
<keyword evidence="3" id="KW-0813">Transport</keyword>
<evidence type="ECO:0000256" key="4">
    <source>
        <dbReference type="ARBA" id="ARBA00022692"/>
    </source>
</evidence>
<evidence type="ECO:0000256" key="7">
    <source>
        <dbReference type="SAM" id="Coils"/>
    </source>
</evidence>
<feature type="transmembrane region" description="Helical" evidence="8">
    <location>
        <begin position="17"/>
        <end position="38"/>
    </location>
</feature>
<dbReference type="Pfam" id="PF02714">
    <property type="entry name" value="RSN1_7TM"/>
    <property type="match status" value="1"/>
</dbReference>
<dbReference type="EMBL" id="ML178814">
    <property type="protein sequence ID" value="TFL07002.1"/>
    <property type="molecule type" value="Genomic_DNA"/>
</dbReference>
<evidence type="ECO:0008006" key="14">
    <source>
        <dbReference type="Google" id="ProtNLM"/>
    </source>
</evidence>
<evidence type="ECO:0000256" key="3">
    <source>
        <dbReference type="ARBA" id="ARBA00022448"/>
    </source>
</evidence>
<dbReference type="InterPro" id="IPR003864">
    <property type="entry name" value="CSC1/OSCA1-like_7TM"/>
</dbReference>
<evidence type="ECO:0000259" key="11">
    <source>
        <dbReference type="Pfam" id="PF14703"/>
    </source>
</evidence>
<dbReference type="Proteomes" id="UP000305067">
    <property type="component" value="Unassembled WGS sequence"/>
</dbReference>
<feature type="transmembrane region" description="Helical" evidence="8">
    <location>
        <begin position="149"/>
        <end position="167"/>
    </location>
</feature>
<accession>A0A5C3QYK2</accession>
<keyword evidence="4 8" id="KW-0812">Transmembrane</keyword>
<organism evidence="12 13">
    <name type="scientific">Pterulicium gracile</name>
    <dbReference type="NCBI Taxonomy" id="1884261"/>
    <lineage>
        <taxon>Eukaryota</taxon>
        <taxon>Fungi</taxon>
        <taxon>Dikarya</taxon>
        <taxon>Basidiomycota</taxon>
        <taxon>Agaricomycotina</taxon>
        <taxon>Agaricomycetes</taxon>
        <taxon>Agaricomycetidae</taxon>
        <taxon>Agaricales</taxon>
        <taxon>Pleurotineae</taxon>
        <taxon>Pterulaceae</taxon>
        <taxon>Pterulicium</taxon>
    </lineage>
</organism>
<feature type="transmembrane region" description="Helical" evidence="8">
    <location>
        <begin position="500"/>
        <end position="526"/>
    </location>
</feature>
<keyword evidence="5 8" id="KW-1133">Transmembrane helix</keyword>
<feature type="domain" description="CSC1/OSCA1-like 7TM region" evidence="9">
    <location>
        <begin position="421"/>
        <end position="680"/>
    </location>
</feature>
<name>A0A5C3QYK2_9AGAR</name>
<feature type="transmembrane region" description="Helical" evidence="8">
    <location>
        <begin position="595"/>
        <end position="615"/>
    </location>
</feature>
<dbReference type="PANTHER" id="PTHR13018">
    <property type="entry name" value="PROBABLE MEMBRANE PROTEIN DUF221-RELATED"/>
    <property type="match status" value="1"/>
</dbReference>
<evidence type="ECO:0000259" key="10">
    <source>
        <dbReference type="Pfam" id="PF13967"/>
    </source>
</evidence>
<dbReference type="OrthoDB" id="1076608at2759"/>
<dbReference type="InterPro" id="IPR032880">
    <property type="entry name" value="CSC1/OSCA1-like_N"/>
</dbReference>
<feature type="transmembrane region" description="Helical" evidence="8">
    <location>
        <begin position="100"/>
        <end position="121"/>
    </location>
</feature>
<feature type="domain" description="CSC1/OSCA1-like N-terminal transmembrane" evidence="10">
    <location>
        <begin position="16"/>
        <end position="170"/>
    </location>
</feature>
<feature type="transmembrane region" description="Helical" evidence="8">
    <location>
        <begin position="418"/>
        <end position="440"/>
    </location>
</feature>
<sequence length="727" mass="83101">MTSVPSDAATRASSKSFVTALVTSTALLAVEFGAFVIMKRKMGRIYSPRTYLPPPDKRANVLPSGPFKWIPGMLREPLDDVIHKNGLDAYLYLRYIRMMFFTFFVFSVFTALVIVPVYTVGIPDPVGINGLERITWVHLAGEYDTPERFSAHVAVAYLLTFFVIWLIRREMLHFVHKRHEFLGSREYSRLAQARTVLITNVPDELANEHELRQFASFVPGGVDRTWIYRDTKALNDVFEQRQQACENLESAEVNYLNMILKAWKRRLKLRKKDEEADTKETEQLPPTQELIDELVPRLQRPTHRTGMLGLFGAKVDSIDWYKVEIAQMNEKINDAREHIVKGKFLGSAFIRCNLQLGAHVLAQCVSYHEPNKMYSKYMEVNPKDIVWANLDDGVLEMRFRCVMSWLASAGTYFKQSRYVTSLFIGSLSNVNEVCLEFRWLQWICDAPDPIPGFIQGVLPPALLAIMFAILPFILKANNISSWYECIPRYSLMQISVYRRFFLFLIFHGFIVVTLSSGIVGTIQEIIERPADTVQSLAQQLPTASNFFLTYMITQGLAGAGMALIQLFPLILHFFGKWFMGRTPRQAYTVTFQMPAVKFGLLLPRLSLLAVIGFAYSVISPLINILAMLTYATYYVAWRFLLTQVFDQPDEVETAGLYFPMAMSNLFVGLYVEQVSLGALFLLKASGVKTQFIIEAVAMLVLIIITIIAHVSIHRSYHRKCQGLQYWR</sequence>
<feature type="transmembrane region" description="Helical" evidence="8">
    <location>
        <begin position="653"/>
        <end position="671"/>
    </location>
</feature>
<evidence type="ECO:0000256" key="8">
    <source>
        <dbReference type="SAM" id="Phobius"/>
    </source>
</evidence>
<gene>
    <name evidence="12" type="ORF">BDV98DRAFT_498052</name>
</gene>
<proteinExistence type="inferred from homology"/>
<reference evidence="12 13" key="1">
    <citation type="journal article" date="2019" name="Nat. Ecol. Evol.">
        <title>Megaphylogeny resolves global patterns of mushroom evolution.</title>
        <authorList>
            <person name="Varga T."/>
            <person name="Krizsan K."/>
            <person name="Foldi C."/>
            <person name="Dima B."/>
            <person name="Sanchez-Garcia M."/>
            <person name="Sanchez-Ramirez S."/>
            <person name="Szollosi G.J."/>
            <person name="Szarkandi J.G."/>
            <person name="Papp V."/>
            <person name="Albert L."/>
            <person name="Andreopoulos W."/>
            <person name="Angelini C."/>
            <person name="Antonin V."/>
            <person name="Barry K.W."/>
            <person name="Bougher N.L."/>
            <person name="Buchanan P."/>
            <person name="Buyck B."/>
            <person name="Bense V."/>
            <person name="Catcheside P."/>
            <person name="Chovatia M."/>
            <person name="Cooper J."/>
            <person name="Damon W."/>
            <person name="Desjardin D."/>
            <person name="Finy P."/>
            <person name="Geml J."/>
            <person name="Haridas S."/>
            <person name="Hughes K."/>
            <person name="Justo A."/>
            <person name="Karasinski D."/>
            <person name="Kautmanova I."/>
            <person name="Kiss B."/>
            <person name="Kocsube S."/>
            <person name="Kotiranta H."/>
            <person name="LaButti K.M."/>
            <person name="Lechner B.E."/>
            <person name="Liimatainen K."/>
            <person name="Lipzen A."/>
            <person name="Lukacs Z."/>
            <person name="Mihaltcheva S."/>
            <person name="Morgado L.N."/>
            <person name="Niskanen T."/>
            <person name="Noordeloos M.E."/>
            <person name="Ohm R.A."/>
            <person name="Ortiz-Santana B."/>
            <person name="Ovrebo C."/>
            <person name="Racz N."/>
            <person name="Riley R."/>
            <person name="Savchenko A."/>
            <person name="Shiryaev A."/>
            <person name="Soop K."/>
            <person name="Spirin V."/>
            <person name="Szebenyi C."/>
            <person name="Tomsovsky M."/>
            <person name="Tulloss R.E."/>
            <person name="Uehling J."/>
            <person name="Grigoriev I.V."/>
            <person name="Vagvolgyi C."/>
            <person name="Papp T."/>
            <person name="Martin F.M."/>
            <person name="Miettinen O."/>
            <person name="Hibbett D.S."/>
            <person name="Nagy L.G."/>
        </authorList>
    </citation>
    <scope>NUCLEOTIDE SEQUENCE [LARGE SCALE GENOMIC DNA]</scope>
    <source>
        <strain evidence="12 13">CBS 309.79</strain>
    </source>
</reference>
<evidence type="ECO:0000256" key="1">
    <source>
        <dbReference type="ARBA" id="ARBA00004141"/>
    </source>
</evidence>
<dbReference type="InterPro" id="IPR045122">
    <property type="entry name" value="Csc1-like"/>
</dbReference>
<feature type="transmembrane region" description="Helical" evidence="8">
    <location>
        <begin position="621"/>
        <end position="641"/>
    </location>
</feature>
<feature type="domain" description="CSC1/OSCA1-like cytosolic" evidence="11">
    <location>
        <begin position="193"/>
        <end position="389"/>
    </location>
</feature>
<dbReference type="PANTHER" id="PTHR13018:SF143">
    <property type="entry name" value="CSC1_OSCA1-LIKE 7TM REGION DOMAIN-CONTAINING PROTEIN"/>
    <property type="match status" value="1"/>
</dbReference>
<comment type="similarity">
    <text evidence="2">Belongs to the CSC1 (TC 1.A.17) family.</text>
</comment>
<feature type="coiled-coil region" evidence="7">
    <location>
        <begin position="234"/>
        <end position="284"/>
    </location>
</feature>
<evidence type="ECO:0000313" key="12">
    <source>
        <dbReference type="EMBL" id="TFL07002.1"/>
    </source>
</evidence>
<evidence type="ECO:0000256" key="6">
    <source>
        <dbReference type="ARBA" id="ARBA00023136"/>
    </source>
</evidence>
<feature type="transmembrane region" description="Helical" evidence="8">
    <location>
        <begin position="691"/>
        <end position="712"/>
    </location>
</feature>
<feature type="transmembrane region" description="Helical" evidence="8">
    <location>
        <begin position="452"/>
        <end position="474"/>
    </location>
</feature>
<evidence type="ECO:0000259" key="9">
    <source>
        <dbReference type="Pfam" id="PF02714"/>
    </source>
</evidence>
<dbReference type="AlphaFoldDB" id="A0A5C3QYK2"/>
<comment type="subcellular location">
    <subcellularLocation>
        <location evidence="1">Membrane</location>
        <topology evidence="1">Multi-pass membrane protein</topology>
    </subcellularLocation>
</comment>
<evidence type="ECO:0000256" key="2">
    <source>
        <dbReference type="ARBA" id="ARBA00007779"/>
    </source>
</evidence>
<dbReference type="GO" id="GO:0005886">
    <property type="term" value="C:plasma membrane"/>
    <property type="evidence" value="ECO:0007669"/>
    <property type="project" value="TreeGrafter"/>
</dbReference>
<dbReference type="Pfam" id="PF13967">
    <property type="entry name" value="RSN1_TM"/>
    <property type="match status" value="1"/>
</dbReference>
<dbReference type="GO" id="GO:0005227">
    <property type="term" value="F:calcium-activated cation channel activity"/>
    <property type="evidence" value="ECO:0007669"/>
    <property type="project" value="InterPro"/>
</dbReference>
<keyword evidence="6 8" id="KW-0472">Membrane</keyword>
<dbReference type="Pfam" id="PF14703">
    <property type="entry name" value="PHM7_cyt"/>
    <property type="match status" value="1"/>
</dbReference>
<evidence type="ECO:0000313" key="13">
    <source>
        <dbReference type="Proteomes" id="UP000305067"/>
    </source>
</evidence>
<evidence type="ECO:0000256" key="5">
    <source>
        <dbReference type="ARBA" id="ARBA00022989"/>
    </source>
</evidence>
<dbReference type="STRING" id="1884261.A0A5C3QYK2"/>
<feature type="transmembrane region" description="Helical" evidence="8">
    <location>
        <begin position="546"/>
        <end position="574"/>
    </location>
</feature>
<keyword evidence="13" id="KW-1185">Reference proteome</keyword>
<protein>
    <recommendedName>
        <fullName evidence="14">DUF221-domain-containing protein</fullName>
    </recommendedName>
</protein>